<evidence type="ECO:0000313" key="3">
    <source>
        <dbReference type="Proteomes" id="UP000801492"/>
    </source>
</evidence>
<dbReference type="InterPro" id="IPR032071">
    <property type="entry name" value="DUF4806"/>
</dbReference>
<keyword evidence="3" id="KW-1185">Reference proteome</keyword>
<feature type="domain" description="DUF4806" evidence="1">
    <location>
        <begin position="65"/>
        <end position="132"/>
    </location>
</feature>
<proteinExistence type="predicted"/>
<sequence length="176" mass="20545">MEDYEGLTINTIDTSSQSICKLLTKVLQAATETRSELRELRTMFESGHKQNKSNSHRFEELKTLLPLQSINAMENLERSIKSDAAKKDLFRQYIQSIGGNGYKDNINRIYKHVFSNSMACGCSWLGQKNNYRLVDKELIEIIKEVVLNSHNIQLKQFEFVSSEWFRHAKQRLLREK</sequence>
<protein>
    <recommendedName>
        <fullName evidence="1">DUF4806 domain-containing protein</fullName>
    </recommendedName>
</protein>
<evidence type="ECO:0000259" key="1">
    <source>
        <dbReference type="Pfam" id="PF16064"/>
    </source>
</evidence>
<dbReference type="OrthoDB" id="6778006at2759"/>
<dbReference type="PANTHER" id="PTHR34153">
    <property type="entry name" value="SI:CH211-262H13.3-RELATED-RELATED"/>
    <property type="match status" value="1"/>
</dbReference>
<comment type="caution">
    <text evidence="2">The sequence shown here is derived from an EMBL/GenBank/DDBJ whole genome shotgun (WGS) entry which is preliminary data.</text>
</comment>
<dbReference type="AlphaFoldDB" id="A0A8K0CIL2"/>
<dbReference type="EMBL" id="VTPC01090146">
    <property type="protein sequence ID" value="KAF2884647.1"/>
    <property type="molecule type" value="Genomic_DNA"/>
</dbReference>
<evidence type="ECO:0000313" key="2">
    <source>
        <dbReference type="EMBL" id="KAF2884647.1"/>
    </source>
</evidence>
<reference evidence="2" key="1">
    <citation type="submission" date="2019-08" db="EMBL/GenBank/DDBJ databases">
        <title>The genome of the North American firefly Photinus pyralis.</title>
        <authorList>
            <consortium name="Photinus pyralis genome working group"/>
            <person name="Fallon T.R."/>
            <person name="Sander Lower S.E."/>
            <person name="Weng J.-K."/>
        </authorList>
    </citation>
    <scope>NUCLEOTIDE SEQUENCE</scope>
    <source>
        <strain evidence="2">TRF0915ILg1</strain>
        <tissue evidence="2">Whole body</tissue>
    </source>
</reference>
<gene>
    <name evidence="2" type="ORF">ILUMI_21534</name>
</gene>
<organism evidence="2 3">
    <name type="scientific">Ignelater luminosus</name>
    <name type="common">Cucubano</name>
    <name type="synonym">Pyrophorus luminosus</name>
    <dbReference type="NCBI Taxonomy" id="2038154"/>
    <lineage>
        <taxon>Eukaryota</taxon>
        <taxon>Metazoa</taxon>
        <taxon>Ecdysozoa</taxon>
        <taxon>Arthropoda</taxon>
        <taxon>Hexapoda</taxon>
        <taxon>Insecta</taxon>
        <taxon>Pterygota</taxon>
        <taxon>Neoptera</taxon>
        <taxon>Endopterygota</taxon>
        <taxon>Coleoptera</taxon>
        <taxon>Polyphaga</taxon>
        <taxon>Elateriformia</taxon>
        <taxon>Elateroidea</taxon>
        <taxon>Elateridae</taxon>
        <taxon>Agrypninae</taxon>
        <taxon>Pyrophorini</taxon>
        <taxon>Ignelater</taxon>
    </lineage>
</organism>
<dbReference type="Pfam" id="PF16064">
    <property type="entry name" value="DUF4806"/>
    <property type="match status" value="1"/>
</dbReference>
<name>A0A8K0CIL2_IGNLU</name>
<accession>A0A8K0CIL2</accession>
<dbReference type="PANTHER" id="PTHR34153:SF2">
    <property type="entry name" value="SI:CH211-262H13.3-RELATED"/>
    <property type="match status" value="1"/>
</dbReference>
<dbReference type="Proteomes" id="UP000801492">
    <property type="component" value="Unassembled WGS sequence"/>
</dbReference>